<proteinExistence type="predicted"/>
<gene>
    <name evidence="1" type="ORF">GALMADRAFT_71552</name>
</gene>
<dbReference type="Gene3D" id="3.30.420.10">
    <property type="entry name" value="Ribonuclease H-like superfamily/Ribonuclease H"/>
    <property type="match status" value="1"/>
</dbReference>
<sequence>MGFWIPSLFLGFQSAFENDGSLPIFFWEALSVLSALTWAVERSFPAPRRLLIFTDNSNTVSMFNSLRATPTYNPILLTACDLLIRHSTSLRVCHISGKDNDIADALSRLENECALAACPTLSINQFLPPRLMMGAKVL</sequence>
<dbReference type="GO" id="GO:0003676">
    <property type="term" value="F:nucleic acid binding"/>
    <property type="evidence" value="ECO:0007669"/>
    <property type="project" value="InterPro"/>
</dbReference>
<dbReference type="EMBL" id="KL142384">
    <property type="protein sequence ID" value="KDR73956.1"/>
    <property type="molecule type" value="Genomic_DNA"/>
</dbReference>
<dbReference type="STRING" id="685588.A0A067SSX0"/>
<name>A0A067SSX0_GALM3</name>
<dbReference type="OrthoDB" id="3249498at2759"/>
<reference evidence="2" key="1">
    <citation type="journal article" date="2014" name="Proc. Natl. Acad. Sci. U.S.A.">
        <title>Extensive sampling of basidiomycete genomes demonstrates inadequacy of the white-rot/brown-rot paradigm for wood decay fungi.</title>
        <authorList>
            <person name="Riley R."/>
            <person name="Salamov A.A."/>
            <person name="Brown D.W."/>
            <person name="Nagy L.G."/>
            <person name="Floudas D."/>
            <person name="Held B.W."/>
            <person name="Levasseur A."/>
            <person name="Lombard V."/>
            <person name="Morin E."/>
            <person name="Otillar R."/>
            <person name="Lindquist E.A."/>
            <person name="Sun H."/>
            <person name="LaButti K.M."/>
            <person name="Schmutz J."/>
            <person name="Jabbour D."/>
            <person name="Luo H."/>
            <person name="Baker S.E."/>
            <person name="Pisabarro A.G."/>
            <person name="Walton J.D."/>
            <person name="Blanchette R.A."/>
            <person name="Henrissat B."/>
            <person name="Martin F."/>
            <person name="Cullen D."/>
            <person name="Hibbett D.S."/>
            <person name="Grigoriev I.V."/>
        </authorList>
    </citation>
    <scope>NUCLEOTIDE SEQUENCE [LARGE SCALE GENOMIC DNA]</scope>
    <source>
        <strain evidence="2">CBS 339.88</strain>
    </source>
</reference>
<dbReference type="HOGENOM" id="CLU_125038_0_0_1"/>
<dbReference type="Proteomes" id="UP000027222">
    <property type="component" value="Unassembled WGS sequence"/>
</dbReference>
<evidence type="ECO:0000313" key="2">
    <source>
        <dbReference type="Proteomes" id="UP000027222"/>
    </source>
</evidence>
<keyword evidence="2" id="KW-1185">Reference proteome</keyword>
<protein>
    <recommendedName>
        <fullName evidence="3">RNase H type-1 domain-containing protein</fullName>
    </recommendedName>
</protein>
<accession>A0A067SSX0</accession>
<evidence type="ECO:0008006" key="3">
    <source>
        <dbReference type="Google" id="ProtNLM"/>
    </source>
</evidence>
<evidence type="ECO:0000313" key="1">
    <source>
        <dbReference type="EMBL" id="KDR73956.1"/>
    </source>
</evidence>
<dbReference type="AlphaFoldDB" id="A0A067SSX0"/>
<dbReference type="InterPro" id="IPR036397">
    <property type="entry name" value="RNaseH_sf"/>
</dbReference>
<organism evidence="1 2">
    <name type="scientific">Galerina marginata (strain CBS 339.88)</name>
    <dbReference type="NCBI Taxonomy" id="685588"/>
    <lineage>
        <taxon>Eukaryota</taxon>
        <taxon>Fungi</taxon>
        <taxon>Dikarya</taxon>
        <taxon>Basidiomycota</taxon>
        <taxon>Agaricomycotina</taxon>
        <taxon>Agaricomycetes</taxon>
        <taxon>Agaricomycetidae</taxon>
        <taxon>Agaricales</taxon>
        <taxon>Agaricineae</taxon>
        <taxon>Strophariaceae</taxon>
        <taxon>Galerina</taxon>
    </lineage>
</organism>